<evidence type="ECO:0000313" key="1">
    <source>
        <dbReference type="EMBL" id="KAH6631613.1"/>
    </source>
</evidence>
<protein>
    <submittedName>
        <fullName evidence="1">Uncharacterized protein</fullName>
    </submittedName>
</protein>
<evidence type="ECO:0000313" key="2">
    <source>
        <dbReference type="Proteomes" id="UP000724584"/>
    </source>
</evidence>
<sequence length="548" mass="59420">MGTWLASSAASMVSPSTAPSHAKRMAYPKSDINVNIKGHYSSKVYTSLSPVAGDLTITTKRDVRFDSIQILLLGHTKTLFEGMSAPQEVTHTFLKMVMPIPESTYPVPRVLETGETYTIPFNFVIPNQLTINACNHARLSDAMQDHHVRLPPSLGGWERDDMAPLMAQVEYKITARVLRDDGDRRTRIMEASQPLRVLPASPEDPPLNITDKDRLYRMSKTKTLRKNILATKLGRLTAEALQPGAAVLSSDGRRVMSHPMARIRLSFDPASPRTLPPTITRVTAKVTAHTYYSSGTISSFPNLGEWNAPYLTDRRGQFFTSTPLPPVTLAEQPAWTSPSSKPSPSSSPLARRDSGYGSSMHSARSSSSDLDTNTNDNIHNPLLPSSPSDHKQQITTLHVPLSLPTDKRTFVPTFHSCIASRVYTVQLTVALASKGASNTVTLTVPLQVAVDSSVPQAPSSRASSESGEGNEEVVEVGNGGPPSFEEAEADEHLRPRVLLVPSEEELGGGGGGGRERGSWMLAAGGEGQVADRGGLPEYGEAGWRRRVD</sequence>
<proteinExistence type="predicted"/>
<comment type="caution">
    <text evidence="1">The sequence shown here is derived from an EMBL/GenBank/DDBJ whole genome shotgun (WGS) entry which is preliminary data.</text>
</comment>
<organism evidence="1 2">
    <name type="scientific">Chaetomium tenue</name>
    <dbReference type="NCBI Taxonomy" id="1854479"/>
    <lineage>
        <taxon>Eukaryota</taxon>
        <taxon>Fungi</taxon>
        <taxon>Dikarya</taxon>
        <taxon>Ascomycota</taxon>
        <taxon>Pezizomycotina</taxon>
        <taxon>Sordariomycetes</taxon>
        <taxon>Sordariomycetidae</taxon>
        <taxon>Sordariales</taxon>
        <taxon>Chaetomiaceae</taxon>
        <taxon>Chaetomium</taxon>
    </lineage>
</organism>
<dbReference type="EMBL" id="JAGIZQ010000004">
    <property type="protein sequence ID" value="KAH6631613.1"/>
    <property type="molecule type" value="Genomic_DNA"/>
</dbReference>
<accession>A0ACB7P818</accession>
<reference evidence="1 2" key="1">
    <citation type="journal article" date="2021" name="Nat. Commun.">
        <title>Genetic determinants of endophytism in the Arabidopsis root mycobiome.</title>
        <authorList>
            <person name="Mesny F."/>
            <person name="Miyauchi S."/>
            <person name="Thiergart T."/>
            <person name="Pickel B."/>
            <person name="Atanasova L."/>
            <person name="Karlsson M."/>
            <person name="Huettel B."/>
            <person name="Barry K.W."/>
            <person name="Haridas S."/>
            <person name="Chen C."/>
            <person name="Bauer D."/>
            <person name="Andreopoulos W."/>
            <person name="Pangilinan J."/>
            <person name="LaButti K."/>
            <person name="Riley R."/>
            <person name="Lipzen A."/>
            <person name="Clum A."/>
            <person name="Drula E."/>
            <person name="Henrissat B."/>
            <person name="Kohler A."/>
            <person name="Grigoriev I.V."/>
            <person name="Martin F.M."/>
            <person name="Hacquard S."/>
        </authorList>
    </citation>
    <scope>NUCLEOTIDE SEQUENCE [LARGE SCALE GENOMIC DNA]</scope>
    <source>
        <strain evidence="1 2">MPI-SDFR-AT-0079</strain>
    </source>
</reference>
<gene>
    <name evidence="1" type="ORF">F5144DRAFT_488501</name>
</gene>
<name>A0ACB7P818_9PEZI</name>
<dbReference type="Proteomes" id="UP000724584">
    <property type="component" value="Unassembled WGS sequence"/>
</dbReference>
<keyword evidence="2" id="KW-1185">Reference proteome</keyword>